<proteinExistence type="predicted"/>
<protein>
    <submittedName>
        <fullName evidence="1">Uncharacterized protein</fullName>
    </submittedName>
</protein>
<gene>
    <name evidence="1" type="ORF">L6164_031706</name>
</gene>
<accession>A0ACB9LG98</accession>
<reference evidence="1 2" key="1">
    <citation type="journal article" date="2022" name="DNA Res.">
        <title>Chromosomal-level genome assembly of the orchid tree Bauhinia variegata (Leguminosae; Cercidoideae) supports the allotetraploid origin hypothesis of Bauhinia.</title>
        <authorList>
            <person name="Zhong Y."/>
            <person name="Chen Y."/>
            <person name="Zheng D."/>
            <person name="Pang J."/>
            <person name="Liu Y."/>
            <person name="Luo S."/>
            <person name="Meng S."/>
            <person name="Qian L."/>
            <person name="Wei D."/>
            <person name="Dai S."/>
            <person name="Zhou R."/>
        </authorList>
    </citation>
    <scope>NUCLEOTIDE SEQUENCE [LARGE SCALE GENOMIC DNA]</scope>
    <source>
        <strain evidence="1">BV-YZ2020</strain>
    </source>
</reference>
<name>A0ACB9LG98_BAUVA</name>
<comment type="caution">
    <text evidence="1">The sequence shown here is derived from an EMBL/GenBank/DDBJ whole genome shotgun (WGS) entry which is preliminary data.</text>
</comment>
<dbReference type="Proteomes" id="UP000828941">
    <property type="component" value="Chromosome 12"/>
</dbReference>
<organism evidence="1 2">
    <name type="scientific">Bauhinia variegata</name>
    <name type="common">Purple orchid tree</name>
    <name type="synonym">Phanera variegata</name>
    <dbReference type="NCBI Taxonomy" id="167791"/>
    <lineage>
        <taxon>Eukaryota</taxon>
        <taxon>Viridiplantae</taxon>
        <taxon>Streptophyta</taxon>
        <taxon>Embryophyta</taxon>
        <taxon>Tracheophyta</taxon>
        <taxon>Spermatophyta</taxon>
        <taxon>Magnoliopsida</taxon>
        <taxon>eudicotyledons</taxon>
        <taxon>Gunneridae</taxon>
        <taxon>Pentapetalae</taxon>
        <taxon>rosids</taxon>
        <taxon>fabids</taxon>
        <taxon>Fabales</taxon>
        <taxon>Fabaceae</taxon>
        <taxon>Cercidoideae</taxon>
        <taxon>Cercideae</taxon>
        <taxon>Bauhiniinae</taxon>
        <taxon>Bauhinia</taxon>
    </lineage>
</organism>
<evidence type="ECO:0000313" key="1">
    <source>
        <dbReference type="EMBL" id="KAI4308650.1"/>
    </source>
</evidence>
<dbReference type="EMBL" id="CM039437">
    <property type="protein sequence ID" value="KAI4308650.1"/>
    <property type="molecule type" value="Genomic_DNA"/>
</dbReference>
<evidence type="ECO:0000313" key="2">
    <source>
        <dbReference type="Proteomes" id="UP000828941"/>
    </source>
</evidence>
<sequence>MVTPCPTVDGSARFSICGTPLLINQNRHQPSHSLTHPPPLGHRQPTHSYLSFLVLAAVGAETEAMAMALRRLSATLTKPSSAFTSGGSLYYMSSLPAQEKEKARATWIKQLNEPLEVVDPEIADIIELEKARQWKGLELIPSENFTSLSVMQAVGSVMTNKYSEGYPGARYYGGNEYIDMAETLCQKRALDAFGLDPAKWGVNVQSLSGSPANFQVYTALLKPHERIMALDLPHGGHLSHGYQTDTKKISAVSIFFETMPYRLNESTGYIDYDQMERSAALFRPKLIVAGASAYARLYDYARVRKVCDKQKAVLLADMAHISGLVAAGVIPSPFDYADVVTTTTHKSLRGPRGAMIFFRKGVKEINKHGQEVLYDYEDKINQAVFPGLQGGPHNHTISGLAVALKQAMTPVYKDYQKQVLSNCSKFAQSLLEKGYDLVSGGTDNHLVLVNLRAKGIDGSRVEKVLESVHIAANKNTVPGDVSAMVPGGIRMGTPALTSRGFMEDDFAKVAEFFDAAVKLALKVKANTQGTKLKDFVATLQSDANILSEIASLRQEVEVYAKQFPTIGFAKETMKYSE</sequence>
<keyword evidence="2" id="KW-1185">Reference proteome</keyword>